<dbReference type="Pfam" id="PF04773">
    <property type="entry name" value="FecR"/>
    <property type="match status" value="1"/>
</dbReference>
<dbReference type="AlphaFoldDB" id="A0A934VXM8"/>
<dbReference type="EMBL" id="JAENIJ010000056">
    <property type="protein sequence ID" value="MBK1884540.1"/>
    <property type="molecule type" value="Genomic_DNA"/>
</dbReference>
<gene>
    <name evidence="3" type="ORF">JIN85_19140</name>
</gene>
<name>A0A934VXM8_9BACT</name>
<feature type="transmembrane region" description="Helical" evidence="1">
    <location>
        <begin position="74"/>
        <end position="94"/>
    </location>
</feature>
<reference evidence="3" key="1">
    <citation type="submission" date="2021-01" db="EMBL/GenBank/DDBJ databases">
        <title>Modified the classification status of verrucomicrobia.</title>
        <authorList>
            <person name="Feng X."/>
        </authorList>
    </citation>
    <scope>NUCLEOTIDE SEQUENCE</scope>
    <source>
        <strain evidence="3">KCTC 22041</strain>
    </source>
</reference>
<protein>
    <submittedName>
        <fullName evidence="3">FecR domain-containing protein</fullName>
    </submittedName>
</protein>
<sequence length="241" mass="26282">MDKNWQAWIERFESGEISPEELAEFESLIKFDPAAREAFFNEMMTTVSLEANQLPDPMGGRLYKMKRLLTHRSMAIAAGLVLIAAGSFFFARYARFDAESSSDVLATVTEADSDHAPDNYRIGQLLGNGEVHLADGAEMGLAMRGGARLQLRGPIEMTIDGPDRIRLIKGRVSAYAPAYARGFTIATADGTLIDRGTRFVAAAGTGHGTEVHVLEGLVDAISDGDQDNQGLHQRLGMRLFC</sequence>
<dbReference type="Proteomes" id="UP000603141">
    <property type="component" value="Unassembled WGS sequence"/>
</dbReference>
<evidence type="ECO:0000256" key="1">
    <source>
        <dbReference type="SAM" id="Phobius"/>
    </source>
</evidence>
<feature type="domain" description="FecR protein" evidence="2">
    <location>
        <begin position="163"/>
        <end position="218"/>
    </location>
</feature>
<accession>A0A934VXM8</accession>
<keyword evidence="1" id="KW-0812">Transmembrane</keyword>
<keyword evidence="1" id="KW-1133">Transmembrane helix</keyword>
<keyword evidence="4" id="KW-1185">Reference proteome</keyword>
<dbReference type="InterPro" id="IPR006860">
    <property type="entry name" value="FecR"/>
</dbReference>
<dbReference type="InterPro" id="IPR012373">
    <property type="entry name" value="Ferrdict_sens_TM"/>
</dbReference>
<evidence type="ECO:0000259" key="2">
    <source>
        <dbReference type="Pfam" id="PF04773"/>
    </source>
</evidence>
<dbReference type="PANTHER" id="PTHR30273:SF2">
    <property type="entry name" value="PROTEIN FECR"/>
    <property type="match status" value="1"/>
</dbReference>
<evidence type="ECO:0000313" key="4">
    <source>
        <dbReference type="Proteomes" id="UP000603141"/>
    </source>
</evidence>
<dbReference type="RefSeq" id="WP_200273826.1">
    <property type="nucleotide sequence ID" value="NZ_JAENIJ010000056.1"/>
</dbReference>
<evidence type="ECO:0000313" key="3">
    <source>
        <dbReference type="EMBL" id="MBK1884540.1"/>
    </source>
</evidence>
<organism evidence="3 4">
    <name type="scientific">Luteolibacter pohnpeiensis</name>
    <dbReference type="NCBI Taxonomy" id="454153"/>
    <lineage>
        <taxon>Bacteria</taxon>
        <taxon>Pseudomonadati</taxon>
        <taxon>Verrucomicrobiota</taxon>
        <taxon>Verrucomicrobiia</taxon>
        <taxon>Verrucomicrobiales</taxon>
        <taxon>Verrucomicrobiaceae</taxon>
        <taxon>Luteolibacter</taxon>
    </lineage>
</organism>
<proteinExistence type="predicted"/>
<keyword evidence="1" id="KW-0472">Membrane</keyword>
<dbReference type="PANTHER" id="PTHR30273">
    <property type="entry name" value="PERIPLASMIC SIGNAL SENSOR AND SIGMA FACTOR ACTIVATOR FECR-RELATED"/>
    <property type="match status" value="1"/>
</dbReference>
<dbReference type="GO" id="GO:0016989">
    <property type="term" value="F:sigma factor antagonist activity"/>
    <property type="evidence" value="ECO:0007669"/>
    <property type="project" value="TreeGrafter"/>
</dbReference>
<comment type="caution">
    <text evidence="3">The sequence shown here is derived from an EMBL/GenBank/DDBJ whole genome shotgun (WGS) entry which is preliminary data.</text>
</comment>